<dbReference type="EMBL" id="JAVRJZ010000001">
    <property type="protein sequence ID" value="KAK2727062.1"/>
    <property type="molecule type" value="Genomic_DNA"/>
</dbReference>
<accession>A0AA88LE13</accession>
<comment type="function">
    <text evidence="9">Component of the Mediator complex, a coactivator involved in the regulated transcription of nearly all RNA polymerase II-dependent genes. Mediator functions as a bridge to convey information from gene-specific regulatory proteins to the basal RNA polymerase II transcription machinery. Mediator is recruited to promoters by direct interactions with regulatory proteins and serves as a scaffold for the assembly of a functional preinitiation complex with RNA polymerase II and the general transcription factors.</text>
</comment>
<keyword evidence="12" id="KW-1185">Reference proteome</keyword>
<evidence type="ECO:0000256" key="3">
    <source>
        <dbReference type="ARBA" id="ARBA00020634"/>
    </source>
</evidence>
<dbReference type="InterPro" id="IPR007018">
    <property type="entry name" value="Mediator_Med6"/>
</dbReference>
<keyword evidence="4 9" id="KW-0805">Transcription regulation</keyword>
<sequence>MGLSSLHGTIFVSMLGLSWHDTNFIPHLNTNSVMDYFMELSNPFYDKTCNNQIVKMQRLSFDQLVNMVGIEYMLLHAQEPILYVIRKHHRHSPTQTTPLADYYIIAGTVFQAPDLGSVINSRILAAVNHLESSFSEAQSFSRYHPSKGYYWDFKDKAVEKDKVKKKSKSEEESRSNRQVQDRVDFLLADWSAKFQAKALAPPSSDVKQQEKSETKSDMKVEIKEEKLEANENPSELNQPPEKKQRVN</sequence>
<dbReference type="InterPro" id="IPR016820">
    <property type="entry name" value="Mediator_Med6_met/pln"/>
</dbReference>
<keyword evidence="7 9" id="KW-0539">Nucleus</keyword>
<dbReference type="GO" id="GO:0016592">
    <property type="term" value="C:mediator complex"/>
    <property type="evidence" value="ECO:0007669"/>
    <property type="project" value="InterPro"/>
</dbReference>
<evidence type="ECO:0000256" key="8">
    <source>
        <dbReference type="ARBA" id="ARBA00031259"/>
    </source>
</evidence>
<comment type="subcellular location">
    <subcellularLocation>
        <location evidence="1 9">Nucleus</location>
    </subcellularLocation>
</comment>
<evidence type="ECO:0000313" key="12">
    <source>
        <dbReference type="Proteomes" id="UP001187531"/>
    </source>
</evidence>
<dbReference type="Gene3D" id="3.10.450.580">
    <property type="entry name" value="Mediator complex, subunit Med6"/>
    <property type="match status" value="1"/>
</dbReference>
<protein>
    <recommendedName>
        <fullName evidence="3 9">Mediator of RNA polymerase II transcription subunit 6</fullName>
    </recommendedName>
    <alternativeName>
        <fullName evidence="8 9">Mediator complex subunit 6</fullName>
    </alternativeName>
</protein>
<comment type="subunit">
    <text evidence="9">Component of the Mediator complex.</text>
</comment>
<dbReference type="PANTHER" id="PTHR13104">
    <property type="entry name" value="MED-6-RELATED"/>
    <property type="match status" value="1"/>
</dbReference>
<proteinExistence type="inferred from homology"/>
<evidence type="ECO:0000313" key="11">
    <source>
        <dbReference type="EMBL" id="KAK2727062.1"/>
    </source>
</evidence>
<feature type="compositionally biased region" description="Basic and acidic residues" evidence="10">
    <location>
        <begin position="207"/>
        <end position="229"/>
    </location>
</feature>
<dbReference type="GO" id="GO:0003712">
    <property type="term" value="F:transcription coregulator activity"/>
    <property type="evidence" value="ECO:0007669"/>
    <property type="project" value="InterPro"/>
</dbReference>
<evidence type="ECO:0000256" key="6">
    <source>
        <dbReference type="ARBA" id="ARBA00023163"/>
    </source>
</evidence>
<reference evidence="11" key="1">
    <citation type="submission" date="2023-07" db="EMBL/GenBank/DDBJ databases">
        <title>Chromosome-level genome assembly of Artemia franciscana.</title>
        <authorList>
            <person name="Jo E."/>
        </authorList>
    </citation>
    <scope>NUCLEOTIDE SEQUENCE</scope>
    <source>
        <tissue evidence="11">Whole body</tissue>
    </source>
</reference>
<organism evidence="11 12">
    <name type="scientific">Artemia franciscana</name>
    <name type="common">Brine shrimp</name>
    <name type="synonym">Artemia sanfranciscana</name>
    <dbReference type="NCBI Taxonomy" id="6661"/>
    <lineage>
        <taxon>Eukaryota</taxon>
        <taxon>Metazoa</taxon>
        <taxon>Ecdysozoa</taxon>
        <taxon>Arthropoda</taxon>
        <taxon>Crustacea</taxon>
        <taxon>Branchiopoda</taxon>
        <taxon>Anostraca</taxon>
        <taxon>Artemiidae</taxon>
        <taxon>Artemia</taxon>
    </lineage>
</organism>
<keyword evidence="6 9" id="KW-0804">Transcription</keyword>
<dbReference type="Pfam" id="PF04934">
    <property type="entry name" value="Med6"/>
    <property type="match status" value="1"/>
</dbReference>
<dbReference type="GO" id="GO:0006357">
    <property type="term" value="P:regulation of transcription by RNA polymerase II"/>
    <property type="evidence" value="ECO:0007669"/>
    <property type="project" value="InterPro"/>
</dbReference>
<dbReference type="PIRSF" id="PIRSF023869">
    <property type="entry name" value="Mediator_MED6_meta/pln"/>
    <property type="match status" value="1"/>
</dbReference>
<keyword evidence="5 9" id="KW-0010">Activator</keyword>
<evidence type="ECO:0000256" key="2">
    <source>
        <dbReference type="ARBA" id="ARBA00007526"/>
    </source>
</evidence>
<comment type="caution">
    <text evidence="11">The sequence shown here is derived from an EMBL/GenBank/DDBJ whole genome shotgun (WGS) entry which is preliminary data.</text>
</comment>
<name>A0AA88LE13_ARTSF</name>
<comment type="similarity">
    <text evidence="2 9">Belongs to the Mediator complex subunit 6 family.</text>
</comment>
<dbReference type="InterPro" id="IPR038566">
    <property type="entry name" value="Mediator_Med6_sf"/>
</dbReference>
<evidence type="ECO:0000256" key="10">
    <source>
        <dbReference type="SAM" id="MobiDB-lite"/>
    </source>
</evidence>
<gene>
    <name evidence="11" type="ORF">QYM36_007797</name>
</gene>
<evidence type="ECO:0000256" key="1">
    <source>
        <dbReference type="ARBA" id="ARBA00004123"/>
    </source>
</evidence>
<dbReference type="Proteomes" id="UP001187531">
    <property type="component" value="Unassembled WGS sequence"/>
</dbReference>
<feature type="region of interest" description="Disordered" evidence="10">
    <location>
        <begin position="197"/>
        <end position="247"/>
    </location>
</feature>
<dbReference type="AlphaFoldDB" id="A0AA88LE13"/>
<evidence type="ECO:0000256" key="9">
    <source>
        <dbReference type="PIRNR" id="PIRNR023869"/>
    </source>
</evidence>
<evidence type="ECO:0000256" key="7">
    <source>
        <dbReference type="ARBA" id="ARBA00023242"/>
    </source>
</evidence>
<evidence type="ECO:0000256" key="5">
    <source>
        <dbReference type="ARBA" id="ARBA00023159"/>
    </source>
</evidence>
<evidence type="ECO:0000256" key="4">
    <source>
        <dbReference type="ARBA" id="ARBA00023015"/>
    </source>
</evidence>